<keyword evidence="9" id="KW-1003">Cell membrane</keyword>
<evidence type="ECO:0000256" key="2">
    <source>
        <dbReference type="ARBA" id="ARBA00012621"/>
    </source>
</evidence>
<dbReference type="Gene3D" id="3.40.50.11720">
    <property type="entry name" value="3-Deoxy-D-manno-octulosonic-acid transferase, N-terminal domain"/>
    <property type="match status" value="1"/>
</dbReference>
<keyword evidence="4 9" id="KW-0808">Transferase</keyword>
<feature type="site" description="Transition state stabilizer" evidence="8">
    <location>
        <position position="236"/>
    </location>
</feature>
<dbReference type="EMBL" id="WNDQ01000028">
    <property type="protein sequence ID" value="KAF1020917.1"/>
    <property type="molecule type" value="Genomic_DNA"/>
</dbReference>
<dbReference type="EC" id="2.4.99.12" evidence="2 9"/>
<dbReference type="GO" id="GO:0005886">
    <property type="term" value="C:plasma membrane"/>
    <property type="evidence" value="ECO:0007669"/>
    <property type="project" value="UniProtKB-SubCell"/>
</dbReference>
<evidence type="ECO:0000256" key="7">
    <source>
        <dbReference type="PIRSR" id="PIRSR639901-1"/>
    </source>
</evidence>
<keyword evidence="9" id="KW-0448">Lipopolysaccharide biosynthesis</keyword>
<evidence type="ECO:0000313" key="11">
    <source>
        <dbReference type="EMBL" id="KAF1020917.1"/>
    </source>
</evidence>
<feature type="active site" description="Proton acceptor" evidence="7">
    <location>
        <position position="90"/>
    </location>
</feature>
<dbReference type="GO" id="GO:0009244">
    <property type="term" value="P:lipopolysaccharide core region biosynthetic process"/>
    <property type="evidence" value="ECO:0007669"/>
    <property type="project" value="UniProtKB-UniRule"/>
</dbReference>
<comment type="catalytic activity">
    <reaction evidence="6 9">
        <text>lipid IVA (E. coli) + CMP-3-deoxy-beta-D-manno-octulosonate = alpha-Kdo-(2-&gt;6)-lipid IVA (E. coli) + CMP + H(+)</text>
        <dbReference type="Rhea" id="RHEA:28066"/>
        <dbReference type="ChEBI" id="CHEBI:15378"/>
        <dbReference type="ChEBI" id="CHEBI:58603"/>
        <dbReference type="ChEBI" id="CHEBI:60364"/>
        <dbReference type="ChEBI" id="CHEBI:60377"/>
        <dbReference type="ChEBI" id="CHEBI:85987"/>
        <dbReference type="EC" id="2.4.99.12"/>
    </reaction>
</comment>
<comment type="function">
    <text evidence="9">Involved in lipopolysaccharide (LPS) biosynthesis. Catalyzes the transfer of 3-deoxy-D-manno-octulosonate (Kdo) residue(s) from CMP-Kdo to lipid IV(A), the tetraacyldisaccharide-1,4'-bisphosphate precursor of lipid A.</text>
</comment>
<reference evidence="12" key="1">
    <citation type="journal article" date="2020" name="MBio">
        <title>Horizontal gene transfer to a defensive symbiont with a reduced genome amongst a multipartite beetle microbiome.</title>
        <authorList>
            <person name="Waterworth S.C."/>
            <person name="Florez L.V."/>
            <person name="Rees E.R."/>
            <person name="Hertweck C."/>
            <person name="Kaltenpoth M."/>
            <person name="Kwan J.C."/>
        </authorList>
    </citation>
    <scope>NUCLEOTIDE SEQUENCE [LARGE SCALE GENOMIC DNA]</scope>
</reference>
<dbReference type="Gene3D" id="3.40.50.2000">
    <property type="entry name" value="Glycogen Phosphorylase B"/>
    <property type="match status" value="1"/>
</dbReference>
<proteinExistence type="inferred from homology"/>
<evidence type="ECO:0000256" key="8">
    <source>
        <dbReference type="PIRSR" id="PIRSR639901-2"/>
    </source>
</evidence>
<comment type="subcellular location">
    <subcellularLocation>
        <location evidence="9">Cell membrane</location>
    </subcellularLocation>
</comment>
<gene>
    <name evidence="11" type="primary">waaA</name>
    <name evidence="11" type="ORF">GAK30_02196</name>
</gene>
<evidence type="ECO:0000256" key="4">
    <source>
        <dbReference type="ARBA" id="ARBA00022679"/>
    </source>
</evidence>
<feature type="domain" description="3-deoxy-D-manno-octulosonic-acid transferase N-terminal" evidence="10">
    <location>
        <begin position="56"/>
        <end position="239"/>
    </location>
</feature>
<evidence type="ECO:0000256" key="5">
    <source>
        <dbReference type="ARBA" id="ARBA00031445"/>
    </source>
</evidence>
<evidence type="ECO:0000256" key="9">
    <source>
        <dbReference type="RuleBase" id="RU365103"/>
    </source>
</evidence>
<comment type="pathway">
    <text evidence="1 9">Bacterial outer membrane biogenesis; LPS core biosynthesis.</text>
</comment>
<dbReference type="Proteomes" id="UP000461670">
    <property type="component" value="Unassembled WGS sequence"/>
</dbReference>
<dbReference type="PANTHER" id="PTHR42755:SF1">
    <property type="entry name" value="3-DEOXY-D-MANNO-OCTULOSONIC ACID TRANSFERASE, MITOCHONDRIAL-RELATED"/>
    <property type="match status" value="1"/>
</dbReference>
<dbReference type="UniPathway" id="UPA00958"/>
<feature type="site" description="Transition state stabilizer" evidence="8">
    <location>
        <position position="160"/>
    </location>
</feature>
<evidence type="ECO:0000256" key="1">
    <source>
        <dbReference type="ARBA" id="ARBA00004713"/>
    </source>
</evidence>
<comment type="similarity">
    <text evidence="9">Belongs to the glycosyltransferase group 1 family.</text>
</comment>
<accession>A0A7V8FNH0</accession>
<organism evidence="11 12">
    <name type="scientific">Paracidovorax wautersii</name>
    <dbReference type="NCBI Taxonomy" id="1177982"/>
    <lineage>
        <taxon>Bacteria</taxon>
        <taxon>Pseudomonadati</taxon>
        <taxon>Pseudomonadota</taxon>
        <taxon>Betaproteobacteria</taxon>
        <taxon>Burkholderiales</taxon>
        <taxon>Comamonadaceae</taxon>
        <taxon>Paracidovorax</taxon>
    </lineage>
</organism>
<evidence type="ECO:0000259" key="10">
    <source>
        <dbReference type="Pfam" id="PF04413"/>
    </source>
</evidence>
<dbReference type="InterPro" id="IPR039901">
    <property type="entry name" value="Kdotransferase"/>
</dbReference>
<comment type="caution">
    <text evidence="11">The sequence shown here is derived from an EMBL/GenBank/DDBJ whole genome shotgun (WGS) entry which is preliminary data.</text>
</comment>
<dbReference type="Pfam" id="PF04413">
    <property type="entry name" value="Glycos_transf_N"/>
    <property type="match status" value="1"/>
</dbReference>
<keyword evidence="9" id="KW-0472">Membrane</keyword>
<dbReference type="SUPFAM" id="SSF53756">
    <property type="entry name" value="UDP-Glycosyltransferase/glycogen phosphorylase"/>
    <property type="match status" value="1"/>
</dbReference>
<dbReference type="GO" id="GO:0043842">
    <property type="term" value="F:Kdo transferase activity"/>
    <property type="evidence" value="ECO:0007669"/>
    <property type="project" value="UniProtKB-EC"/>
</dbReference>
<dbReference type="GO" id="GO:0009245">
    <property type="term" value="P:lipid A biosynthetic process"/>
    <property type="evidence" value="ECO:0007669"/>
    <property type="project" value="TreeGrafter"/>
</dbReference>
<name>A0A7V8FNH0_9BURK</name>
<protein>
    <recommendedName>
        <fullName evidence="3 9">3-deoxy-D-manno-octulosonic acid transferase</fullName>
        <shortName evidence="9">Kdo transferase</shortName>
        <ecNumber evidence="2 9">2.4.99.12</ecNumber>
    </recommendedName>
    <alternativeName>
        <fullName evidence="5 9">Lipid IV(A) 3-deoxy-D-manno-octulosonic acid transferase</fullName>
    </alternativeName>
</protein>
<evidence type="ECO:0000256" key="6">
    <source>
        <dbReference type="ARBA" id="ARBA00049183"/>
    </source>
</evidence>
<evidence type="ECO:0000256" key="3">
    <source>
        <dbReference type="ARBA" id="ARBA00019077"/>
    </source>
</evidence>
<dbReference type="AlphaFoldDB" id="A0A7V8FNH0"/>
<evidence type="ECO:0000313" key="12">
    <source>
        <dbReference type="Proteomes" id="UP000461670"/>
    </source>
</evidence>
<dbReference type="InterPro" id="IPR007507">
    <property type="entry name" value="Glycos_transf_N"/>
</dbReference>
<dbReference type="PANTHER" id="PTHR42755">
    <property type="entry name" value="3-DEOXY-MANNO-OCTULOSONATE CYTIDYLYLTRANSFERASE"/>
    <property type="match status" value="1"/>
</dbReference>
<sequence length="454" mass="48771">MSSSGSAAEAVTPPPAAWRQRASLALYSGLLWLAQPLVRRKLRRRGRQEPDYVADIEQRFGHYPAAVRDALIQRPAQGPRIWLHAVSLGETRAAGILIPALRARWPGLQLVLTCSTATGRQEGRRHLRDGDLQLWLPWDTRAAARRFVQAVRPDLGLLMETEIWPNLMAQLSQAGVPTVLVNARLNEKSTQGALRWPALMVPAYARFARVLAQSAGDAERLARVGARDVRVRGNLKYDAQPDAAQIAQAQAWRQRLDRPVALFASSREGEEAALLAALAADTRAQPAQWLVVPRHPQRFDAVAELAERQGWTVRRRSAWGDAGPPPDAGGGRTLWLGDSMGEMALYYALADVALLGGSFEPLGGQNLIEAAACGCPVVMGPHTFNFAQACEQAEAAGAAQRVAGLPQAVAAVRALLDSPDRLAAMRAASAGFVAGSQGAVQATVQDLAPLLPGA</sequence>
<dbReference type="InterPro" id="IPR038107">
    <property type="entry name" value="Glycos_transf_N_sf"/>
</dbReference>